<feature type="compositionally biased region" description="Polar residues" evidence="1">
    <location>
        <begin position="195"/>
        <end position="216"/>
    </location>
</feature>
<comment type="caution">
    <text evidence="2">The sequence shown here is derived from an EMBL/GenBank/DDBJ whole genome shotgun (WGS) entry which is preliminary data.</text>
</comment>
<organism evidence="2 3">
    <name type="scientific">Corchorus capsularis</name>
    <name type="common">Jute</name>
    <dbReference type="NCBI Taxonomy" id="210143"/>
    <lineage>
        <taxon>Eukaryota</taxon>
        <taxon>Viridiplantae</taxon>
        <taxon>Streptophyta</taxon>
        <taxon>Embryophyta</taxon>
        <taxon>Tracheophyta</taxon>
        <taxon>Spermatophyta</taxon>
        <taxon>Magnoliopsida</taxon>
        <taxon>eudicotyledons</taxon>
        <taxon>Gunneridae</taxon>
        <taxon>Pentapetalae</taxon>
        <taxon>rosids</taxon>
        <taxon>malvids</taxon>
        <taxon>Malvales</taxon>
        <taxon>Malvaceae</taxon>
        <taxon>Grewioideae</taxon>
        <taxon>Apeibeae</taxon>
        <taxon>Corchorus</taxon>
    </lineage>
</organism>
<feature type="region of interest" description="Disordered" evidence="1">
    <location>
        <begin position="165"/>
        <end position="217"/>
    </location>
</feature>
<feature type="compositionally biased region" description="Polar residues" evidence="1">
    <location>
        <begin position="52"/>
        <end position="61"/>
    </location>
</feature>
<feature type="compositionally biased region" description="Polar residues" evidence="1">
    <location>
        <begin position="1129"/>
        <end position="1140"/>
    </location>
</feature>
<feature type="compositionally biased region" description="Basic and acidic residues" evidence="1">
    <location>
        <begin position="444"/>
        <end position="455"/>
    </location>
</feature>
<dbReference type="Proteomes" id="UP000188268">
    <property type="component" value="Unassembled WGS sequence"/>
</dbReference>
<dbReference type="PANTHER" id="PTHR33737:SF19">
    <property type="entry name" value="BNAA10G12980D PROTEIN"/>
    <property type="match status" value="1"/>
</dbReference>
<dbReference type="GO" id="GO:0008017">
    <property type="term" value="F:microtubule binding"/>
    <property type="evidence" value="ECO:0007669"/>
    <property type="project" value="InterPro"/>
</dbReference>
<gene>
    <name evidence="2" type="ORF">CCACVL1_18389</name>
</gene>
<feature type="region of interest" description="Disordered" evidence="1">
    <location>
        <begin position="47"/>
        <end position="93"/>
    </location>
</feature>
<protein>
    <submittedName>
        <fullName evidence="2">Uncharacterized protein</fullName>
    </submittedName>
</protein>
<proteinExistence type="predicted"/>
<evidence type="ECO:0000313" key="2">
    <source>
        <dbReference type="EMBL" id="OMO71174.1"/>
    </source>
</evidence>
<sequence length="1140" mass="124062">MESDLLEISGEDDDSFLLQHHQYPNADVSAFNSSYFSCSPLHFPGSNPPDKNMNNPSLSSSVDKENISDNVNKSEAPKLSLEPQQMKRKKKGGGYNLRKSLAWDRAFFTEEGVLNSTELSLISGNFGKLSGGTLSVIEEERRESLSSDSIDLQVLETNLFKELPLNDSSKNEDKKIGSSSLVQKSSGSASRSASKTNASQNLQSSTKPSNTPSNIPNFRKLGVINAISEKPASSATAPAVTNGVAAAANARISSTESSVPSSVNSLCQNIQPNLQMPRVDVKVLDNSNNHELMNNRLQSQTIYNDIKQQINENVGLQGVDDKLLLECQSSEQGKLDYKRRVDVVVPRGPDHHRDELNGTHFVSHHSLQVKGVSKTDGFGNQLSENEQHGVDPFPKLRPSDVNSFDINGSLKVNDNQISSLDGSHEQTSKLAEQAKPCTFDDDQMIDKTEGPHMSDGAILKEGETSEGFLSYNGVQNNDIYLKVRDCIASELERSHGLSHYGGRVLGKDGAGEAVPSDLKSHVGDAEMHSLEGNLSAGNSNSLLNASEAYGQNLSVHDINKKLVEQSPLSDPDTLVEKVIQANYGSCSTDSLLHGEIFSSEEFLAQRNVQTVKDVEPELADACENELGNSGARILIPPAPQNCGHEMNDVVQCLDVKNAVSVSTVMQCNNDIELLCKATSEGSERIGQNQVTRVINACDFDVINDCQSRGKLKGREVDNFNLVPPTSPVVRIKSYSEIDDSIDLKSVEDHEYNMSAKCYSNIFEPEEQITGCHVDTSAMLKNSSLDKQYDHEKSIAQSNLISSSSEACKSQENQIPEAYTSLLSVDEKAFQECHHFDSDNHADLSPKDKICVRQLAEGPSDLSQVQCPDEPSVKCAAGSNGMTTKFFKEDALSQSFDDSRPHLSISAENNNSAMVVEDSNLPPELQNAVIVEQILSEKSQLSVNEEVSSSVKINEPDDNNDCYNDIIFRPDNEQSGEATSLNFVLSSFNEDEISAAGNTCNSQVFCTLNEETTSSGGNVLLEEVSILEKNVPQELNGAMNSVEAKDGTTSFEKNGIDTKEDAAVVKPPPHAIPFSDEWLAAFEAAGEEILTMKSGAVQHSPKDKSLPEPSPWSPVRRKNNQGIGPFDCTKFTNTNFPSGSD</sequence>
<dbReference type="Gramene" id="OMO71174">
    <property type="protein sequence ID" value="OMO71174"/>
    <property type="gene ID" value="CCACVL1_18389"/>
</dbReference>
<evidence type="ECO:0000313" key="3">
    <source>
        <dbReference type="Proteomes" id="UP000188268"/>
    </source>
</evidence>
<dbReference type="InterPro" id="IPR045882">
    <property type="entry name" value="GPT1/2"/>
</dbReference>
<dbReference type="OrthoDB" id="1931260at2759"/>
<dbReference type="PANTHER" id="PTHR33737">
    <property type="entry name" value="OS05G0121800 PROTEIN"/>
    <property type="match status" value="1"/>
</dbReference>
<feature type="region of interest" description="Disordered" evidence="1">
    <location>
        <begin position="1092"/>
        <end position="1140"/>
    </location>
</feature>
<evidence type="ECO:0000256" key="1">
    <source>
        <dbReference type="SAM" id="MobiDB-lite"/>
    </source>
</evidence>
<feature type="compositionally biased region" description="Low complexity" evidence="1">
    <location>
        <begin position="178"/>
        <end position="194"/>
    </location>
</feature>
<reference evidence="2 3" key="1">
    <citation type="submission" date="2013-09" db="EMBL/GenBank/DDBJ databases">
        <title>Corchorus capsularis genome sequencing.</title>
        <authorList>
            <person name="Alam M."/>
            <person name="Haque M.S."/>
            <person name="Islam M.S."/>
            <person name="Emdad E.M."/>
            <person name="Islam M.M."/>
            <person name="Ahmed B."/>
            <person name="Halim A."/>
            <person name="Hossen Q.M.M."/>
            <person name="Hossain M.Z."/>
            <person name="Ahmed R."/>
            <person name="Khan M.M."/>
            <person name="Islam R."/>
            <person name="Rashid M.M."/>
            <person name="Khan S.A."/>
            <person name="Rahman M.S."/>
            <person name="Alam M."/>
        </authorList>
    </citation>
    <scope>NUCLEOTIDE SEQUENCE [LARGE SCALE GENOMIC DNA]</scope>
    <source>
        <strain evidence="3">cv. CVL-1</strain>
        <tissue evidence="2">Whole seedling</tissue>
    </source>
</reference>
<dbReference type="EMBL" id="AWWV01011692">
    <property type="protein sequence ID" value="OMO71174.1"/>
    <property type="molecule type" value="Genomic_DNA"/>
</dbReference>
<name>A0A1R3HLH8_COCAP</name>
<keyword evidence="3" id="KW-1185">Reference proteome</keyword>
<dbReference type="AlphaFoldDB" id="A0A1R3HLH8"/>
<feature type="region of interest" description="Disordered" evidence="1">
    <location>
        <begin position="429"/>
        <end position="455"/>
    </location>
</feature>
<dbReference type="OMA" id="YFSCSPL"/>
<accession>A0A1R3HLH8</accession>